<dbReference type="Pfam" id="PF26639">
    <property type="entry name" value="Het-6_barrel"/>
    <property type="match status" value="1"/>
</dbReference>
<evidence type="ECO:0000256" key="1">
    <source>
        <dbReference type="SAM" id="MobiDB-lite"/>
    </source>
</evidence>
<reference evidence="3" key="1">
    <citation type="journal article" date="2023" name="Mol. Phylogenet. Evol.">
        <title>Genome-scale phylogeny and comparative genomics of the fungal order Sordariales.</title>
        <authorList>
            <person name="Hensen N."/>
            <person name="Bonometti L."/>
            <person name="Westerberg I."/>
            <person name="Brannstrom I.O."/>
            <person name="Guillou S."/>
            <person name="Cros-Aarteil S."/>
            <person name="Calhoun S."/>
            <person name="Haridas S."/>
            <person name="Kuo A."/>
            <person name="Mondo S."/>
            <person name="Pangilinan J."/>
            <person name="Riley R."/>
            <person name="LaButti K."/>
            <person name="Andreopoulos B."/>
            <person name="Lipzen A."/>
            <person name="Chen C."/>
            <person name="Yan M."/>
            <person name="Daum C."/>
            <person name="Ng V."/>
            <person name="Clum A."/>
            <person name="Steindorff A."/>
            <person name="Ohm R.A."/>
            <person name="Martin F."/>
            <person name="Silar P."/>
            <person name="Natvig D.O."/>
            <person name="Lalanne C."/>
            <person name="Gautier V."/>
            <person name="Ament-Velasquez S.L."/>
            <person name="Kruys A."/>
            <person name="Hutchinson M.I."/>
            <person name="Powell A.J."/>
            <person name="Barry K."/>
            <person name="Miller A.N."/>
            <person name="Grigoriev I.V."/>
            <person name="Debuchy R."/>
            <person name="Gladieux P."/>
            <person name="Hiltunen Thoren M."/>
            <person name="Johannesson H."/>
        </authorList>
    </citation>
    <scope>NUCLEOTIDE SEQUENCE</scope>
    <source>
        <strain evidence="3">PSN243</strain>
    </source>
</reference>
<keyword evidence="4" id="KW-1185">Reference proteome</keyword>
<feature type="compositionally biased region" description="Basic residues" evidence="1">
    <location>
        <begin position="1871"/>
        <end position="1880"/>
    </location>
</feature>
<feature type="region of interest" description="Disordered" evidence="1">
    <location>
        <begin position="1042"/>
        <end position="1102"/>
    </location>
</feature>
<protein>
    <recommendedName>
        <fullName evidence="2">Heterokaryon incompatibility domain-containing protein</fullName>
    </recommendedName>
</protein>
<dbReference type="InterPro" id="IPR052957">
    <property type="entry name" value="Auxin_embryo_med"/>
</dbReference>
<dbReference type="InterPro" id="IPR036890">
    <property type="entry name" value="HATPase_C_sf"/>
</dbReference>
<evidence type="ECO:0000313" key="3">
    <source>
        <dbReference type="EMBL" id="KAK4448413.1"/>
    </source>
</evidence>
<feature type="compositionally biased region" description="Polar residues" evidence="1">
    <location>
        <begin position="1078"/>
        <end position="1089"/>
    </location>
</feature>
<proteinExistence type="predicted"/>
<dbReference type="NCBIfam" id="NF047352">
    <property type="entry name" value="P_loop_sacsin"/>
    <property type="match status" value="1"/>
</dbReference>
<comment type="caution">
    <text evidence="3">The sequence shown here is derived from an EMBL/GenBank/DDBJ whole genome shotgun (WGS) entry which is preliminary data.</text>
</comment>
<evidence type="ECO:0000313" key="4">
    <source>
        <dbReference type="Proteomes" id="UP001321760"/>
    </source>
</evidence>
<feature type="domain" description="Heterokaryon incompatibility" evidence="2">
    <location>
        <begin position="1473"/>
        <end position="1637"/>
    </location>
</feature>
<dbReference type="EMBL" id="MU865943">
    <property type="protein sequence ID" value="KAK4448413.1"/>
    <property type="molecule type" value="Genomic_DNA"/>
</dbReference>
<accession>A0AAV9GJL9</accession>
<dbReference type="PANTHER" id="PTHR32387:SF0">
    <property type="entry name" value="PROTEIN NO VEIN"/>
    <property type="match status" value="1"/>
</dbReference>
<dbReference type="InterPro" id="IPR010730">
    <property type="entry name" value="HET"/>
</dbReference>
<gene>
    <name evidence="3" type="ORF">QBC34DRAFT_495382</name>
</gene>
<organism evidence="3 4">
    <name type="scientific">Podospora aff. communis PSN243</name>
    <dbReference type="NCBI Taxonomy" id="3040156"/>
    <lineage>
        <taxon>Eukaryota</taxon>
        <taxon>Fungi</taxon>
        <taxon>Dikarya</taxon>
        <taxon>Ascomycota</taxon>
        <taxon>Pezizomycotina</taxon>
        <taxon>Sordariomycetes</taxon>
        <taxon>Sordariomycetidae</taxon>
        <taxon>Sordariales</taxon>
        <taxon>Podosporaceae</taxon>
        <taxon>Podospora</taxon>
    </lineage>
</organism>
<dbReference type="PANTHER" id="PTHR32387">
    <property type="entry name" value="WU:FJ29H11"/>
    <property type="match status" value="1"/>
</dbReference>
<dbReference type="Gene3D" id="3.30.565.10">
    <property type="entry name" value="Histidine kinase-like ATPase, C-terminal domain"/>
    <property type="match status" value="1"/>
</dbReference>
<name>A0AAV9GJL9_9PEZI</name>
<feature type="region of interest" description="Disordered" evidence="1">
    <location>
        <begin position="1846"/>
        <end position="1896"/>
    </location>
</feature>
<dbReference type="Proteomes" id="UP001321760">
    <property type="component" value="Unassembled WGS sequence"/>
</dbReference>
<feature type="compositionally biased region" description="Basic and acidic residues" evidence="1">
    <location>
        <begin position="1060"/>
        <end position="1077"/>
    </location>
</feature>
<feature type="compositionally biased region" description="Polar residues" evidence="1">
    <location>
        <begin position="1044"/>
        <end position="1059"/>
    </location>
</feature>
<dbReference type="SUPFAM" id="SSF55874">
    <property type="entry name" value="ATPase domain of HSP90 chaperone/DNA topoisomerase II/histidine kinase"/>
    <property type="match status" value="1"/>
</dbReference>
<sequence>MSSLQEARSIIRKIWDANTIQGQIGKPGCSVGRMLENALSVLSRDLYGKPTHFLMEMIQNADDNTYNADAPTLKITYRPGALRVDCNEIGFSQENVEAICNIGQSTKTGLGKATRYIGEKGIGFKSVFKVAKVVYIKSGYFSFKFRQIIMELRELDAKMLMFLRQLRRIQIDIGAPRCGSILRNLERHDKVVEGALQVTLLDDSQSATFIVIKHSVGNMPEEEKRPSCTETELLLAFPAIDPATFAPLKNQSVYAFLPIRDCGLKFSLQGDFILTANREDVMDSPWNRALLEASAHAFVSAVRYFNAGRLGYSWPRYFPENDLSGFFNPLGNMIKNLLRNENILETWDRRMTTPASVVYVPDPQYVCANSIPLTLSSRSKSVYLSKHYRPGVMRFLSRIDVKYMGDDMFMRDFKWKMEHESAAVQNQPGPWQTQLARALQRMVSNRDYREALRGLPLIPLRGDRWVPANGGPIFFNKNPRGLKIPTSVAISTVDEEAESNRIRRGLLVELGVKPCDGVEISLLILERHQSKDFDAQKHAVKELIEHAVFMFQAKFRPPVGSFLWFATAQDGRCRGSSLYMHGNQPANSPIAIVMKEMAKKYPFIHPGYREALPGNKDWLGWIRNSFDVAAIPRIAYYSAKDDGDLHLSSEFGFVCRSVPSPVFLDFLLNTWGDYSSWIKRNCEDSSDEETAGRGTITSIASMSASTRSDGKAALKDTVLPGLDHEVDKQNCKLLLRLPEGHADTRKWAFLDCFGVSTLQNPPKRKWVTTEECVERGFNIESEYDDSALLWRCLLSKGSGEMGSLVATASMISMSMPLKSILERLKKVSRSLFGHSSDQAKRAVAALIDKDILPIRAGKGTKEFEKLVAPASGSVWFIADRDHLQESFVGILVILSLLLAALGLENRALSALVESQFIAQGRLRPHPVYTDFLQARAPFLISLIPSADAKHDSRVTQLKGVTVSTAAKVVCRYSFEFKKRNDRLNLYIADDETDAFPPPLEMVKIIHNHCGIKKGEHRDLANLALTEKNEEKIRKEFQKEGFYISKSQTAPQHPGNNNRSKYIDSKARHTSDPYKRSDPQPQRDTISGVQNGRDEPKAKFASVYSYSLRDREVNEEDENDRRLPSKRYLTLKRKMQVPKGVPKVKFSDHQNGTDGSQKPTEYGNVQFLGELMASLTTSKLLQQHLGALYHPEKHWTSSHRSRAGYKTLEFSPVNYAPFTFTDQASCKAVAGCLIGPPFQYAQPGQWGGRHPRYHLDVAVSMDQRHPGRFMWTGAQFETIRKFRSQPLGTGPPSDVAILIYVSDVHSSPRFKLFPAPWGLVSNADFTLWTDCGFTASLLNIPDTYGLPAIVDDSSLPHTNPYQGPLNPTYTPWAASAPLYNGATGPWANPNVHHPYQDRPGYFQYYRGYNAGVSHPAASSHLGYSLPFHNSDDNTIFAYKPLAPNHIRLLLLPPGSGSALRGTLIDVPLSSPGRYQAVSYTWGIKPTPSHSLHTTDGTIKISANLRQVLTSIRDPTEVLTLWIDAICINQSDSDEKVTQIRLLPHIFQSASRVLAFIHTNSTAANVAEGVGSADAIQTLLQIHAREIVRTCNESWPPELAPVPEFWGESAIPPFEDPVWEVIRAFFKAAWFERAWIIQEVVAAFRRFRSAASTLQRDRLFCLLGLAADGNEEEFAPDYTAPFEAIVRRFASGFVRKGYVLELMHNAGMGSEPARFPSWIPNWRVPKPPGLRSLVVRGMPAKASPSPTAVWKLEAQSDEIEVQATRVDKVALVSTTQNTTEDKGAYAHLQEVEKMLESRRVPGANVLKWKVPVAGCRHPAGSNATSSMQVDMEGSYRAFMEYYQWKKPQASARAPSRQPTAETDVEEDWTDVKTKRKRKKKVRSQVPSELRAAESQDGQRSNDAAAASLWIQSQAYLASLRDEAIRNWRMVVTERNFTGLAPANVRVGDEIAVFDVGMVPFVIRGSEWRRGAFQLVGECFVEGFMEGEAVSMHGVKKGMVRLH</sequence>
<reference evidence="3" key="2">
    <citation type="submission" date="2023-05" db="EMBL/GenBank/DDBJ databases">
        <authorList>
            <consortium name="Lawrence Berkeley National Laboratory"/>
            <person name="Steindorff A."/>
            <person name="Hensen N."/>
            <person name="Bonometti L."/>
            <person name="Westerberg I."/>
            <person name="Brannstrom I.O."/>
            <person name="Guillou S."/>
            <person name="Cros-Aarteil S."/>
            <person name="Calhoun S."/>
            <person name="Haridas S."/>
            <person name="Kuo A."/>
            <person name="Mondo S."/>
            <person name="Pangilinan J."/>
            <person name="Riley R."/>
            <person name="Labutti K."/>
            <person name="Andreopoulos B."/>
            <person name="Lipzen A."/>
            <person name="Chen C."/>
            <person name="Yanf M."/>
            <person name="Daum C."/>
            <person name="Ng V."/>
            <person name="Clum A."/>
            <person name="Ohm R."/>
            <person name="Martin F."/>
            <person name="Silar P."/>
            <person name="Natvig D."/>
            <person name="Lalanne C."/>
            <person name="Gautier V."/>
            <person name="Ament-Velasquez S.L."/>
            <person name="Kruys A."/>
            <person name="Hutchinson M.I."/>
            <person name="Powell A.J."/>
            <person name="Barry K."/>
            <person name="Miller A.N."/>
            <person name="Grigoriev I.V."/>
            <person name="Debuchy R."/>
            <person name="Gladieux P."/>
            <person name="Thoren M.H."/>
            <person name="Johannesson H."/>
        </authorList>
    </citation>
    <scope>NUCLEOTIDE SEQUENCE</scope>
    <source>
        <strain evidence="3">PSN243</strain>
    </source>
</reference>
<evidence type="ECO:0000259" key="2">
    <source>
        <dbReference type="Pfam" id="PF06985"/>
    </source>
</evidence>
<dbReference type="Pfam" id="PF06985">
    <property type="entry name" value="HET"/>
    <property type="match status" value="1"/>
</dbReference>